<protein>
    <submittedName>
        <fullName evidence="4">Oxidoreductase, FAD-dependent</fullName>
    </submittedName>
</protein>
<feature type="domain" description="FAD dependent oxidoreductase" evidence="3">
    <location>
        <begin position="19"/>
        <end position="376"/>
    </location>
</feature>
<sequence length="399" mass="41973">MAAGNHTESTGSSSTALFDVAVIGAGLIGLATALELAGAGLRVVAFDRQQAMHEASWAAAGMLAANDPGNPPAILELSRYSLALYPEFLARIHALTGREIPLRTRQTLEGMPAGHTLPPGTAARPLTEPELQQLAPGLVPGGLPFVSLDEQSLDPCDLTEAVPAAARAAGIDLREHTPVQRMAREAGHYRIFFASPEGESSLLARHVLLATGAWTAPLPDGLAPALPPPVSPRKGQLVALELEGPVQSECVLRVPGLYIVPRGNGQYVVGATLEDAGFDQSTSEALLADLERRAAALWPPLAHARRAAAWAGLRPQSVDSLPVIGHFEGRFEGHFESPLGAGHDSPEAAHNLWVAMGHFRNGILQAPGTARILRDLILGRTPAVSLEPFRSGRFALAAV</sequence>
<dbReference type="STRING" id="240015.ACP_1788"/>
<evidence type="ECO:0000313" key="4">
    <source>
        <dbReference type="EMBL" id="ACO31537.1"/>
    </source>
</evidence>
<dbReference type="InterPro" id="IPR036188">
    <property type="entry name" value="FAD/NAD-bd_sf"/>
</dbReference>
<dbReference type="Gene3D" id="3.50.50.60">
    <property type="entry name" value="FAD/NAD(P)-binding domain"/>
    <property type="match status" value="1"/>
</dbReference>
<dbReference type="SUPFAM" id="SSF51971">
    <property type="entry name" value="Nucleotide-binding domain"/>
    <property type="match status" value="1"/>
</dbReference>
<keyword evidence="1" id="KW-0560">Oxidoreductase</keyword>
<accession>C1F7Q6</accession>
<dbReference type="GO" id="GO:0016491">
    <property type="term" value="F:oxidoreductase activity"/>
    <property type="evidence" value="ECO:0007669"/>
    <property type="project" value="UniProtKB-KW"/>
</dbReference>
<dbReference type="InParanoid" id="C1F7Q6"/>
<dbReference type="Proteomes" id="UP000002207">
    <property type="component" value="Chromosome"/>
</dbReference>
<feature type="transmembrane region" description="Helical" evidence="2">
    <location>
        <begin position="20"/>
        <end position="44"/>
    </location>
</feature>
<dbReference type="FunCoup" id="C1F7Q6">
    <property type="interactions" value="426"/>
</dbReference>
<dbReference type="KEGG" id="aca:ACP_1788"/>
<dbReference type="EMBL" id="CP001472">
    <property type="protein sequence ID" value="ACO31537.1"/>
    <property type="molecule type" value="Genomic_DNA"/>
</dbReference>
<dbReference type="eggNOG" id="COG0665">
    <property type="taxonomic scope" value="Bacteria"/>
</dbReference>
<evidence type="ECO:0000256" key="1">
    <source>
        <dbReference type="ARBA" id="ARBA00023002"/>
    </source>
</evidence>
<evidence type="ECO:0000256" key="2">
    <source>
        <dbReference type="SAM" id="Phobius"/>
    </source>
</evidence>
<keyword evidence="2" id="KW-0812">Transmembrane</keyword>
<dbReference type="Gene3D" id="3.30.9.10">
    <property type="entry name" value="D-Amino Acid Oxidase, subunit A, domain 2"/>
    <property type="match status" value="1"/>
</dbReference>
<dbReference type="SUPFAM" id="SSF54373">
    <property type="entry name" value="FAD-linked reductases, C-terminal domain"/>
    <property type="match status" value="1"/>
</dbReference>
<proteinExistence type="predicted"/>
<dbReference type="HOGENOM" id="CLU_007884_4_5_0"/>
<keyword evidence="2" id="KW-0472">Membrane</keyword>
<keyword evidence="5" id="KW-1185">Reference proteome</keyword>
<dbReference type="InterPro" id="IPR006076">
    <property type="entry name" value="FAD-dep_OxRdtase"/>
</dbReference>
<dbReference type="RefSeq" id="WP_015896908.1">
    <property type="nucleotide sequence ID" value="NC_012483.1"/>
</dbReference>
<evidence type="ECO:0000313" key="5">
    <source>
        <dbReference type="Proteomes" id="UP000002207"/>
    </source>
</evidence>
<evidence type="ECO:0000259" key="3">
    <source>
        <dbReference type="Pfam" id="PF01266"/>
    </source>
</evidence>
<dbReference type="PANTHER" id="PTHR13847">
    <property type="entry name" value="SARCOSINE DEHYDROGENASE-RELATED"/>
    <property type="match status" value="1"/>
</dbReference>
<gene>
    <name evidence="4" type="ordered locus">ACP_1788</name>
</gene>
<name>C1F7Q6_ACIC5</name>
<dbReference type="Pfam" id="PF01266">
    <property type="entry name" value="DAO"/>
    <property type="match status" value="1"/>
</dbReference>
<dbReference type="AlphaFoldDB" id="C1F7Q6"/>
<organism evidence="4 5">
    <name type="scientific">Acidobacterium capsulatum (strain ATCC 51196 / DSM 11244 / BCRC 80197 / JCM 7670 / NBRC 15755 / NCIMB 13165 / 161)</name>
    <dbReference type="NCBI Taxonomy" id="240015"/>
    <lineage>
        <taxon>Bacteria</taxon>
        <taxon>Pseudomonadati</taxon>
        <taxon>Acidobacteriota</taxon>
        <taxon>Terriglobia</taxon>
        <taxon>Terriglobales</taxon>
        <taxon>Acidobacteriaceae</taxon>
        <taxon>Acidobacterium</taxon>
    </lineage>
</organism>
<keyword evidence="2" id="KW-1133">Transmembrane helix</keyword>
<reference evidence="4 5" key="1">
    <citation type="journal article" date="2009" name="Appl. Environ. Microbiol.">
        <title>Three genomes from the phylum Acidobacteria provide insight into the lifestyles of these microorganisms in soils.</title>
        <authorList>
            <person name="Ward N.L."/>
            <person name="Challacombe J.F."/>
            <person name="Janssen P.H."/>
            <person name="Henrissat B."/>
            <person name="Coutinho P.M."/>
            <person name="Wu M."/>
            <person name="Xie G."/>
            <person name="Haft D.H."/>
            <person name="Sait M."/>
            <person name="Badger J."/>
            <person name="Barabote R.D."/>
            <person name="Bradley B."/>
            <person name="Brettin T.S."/>
            <person name="Brinkac L.M."/>
            <person name="Bruce D."/>
            <person name="Creasy T."/>
            <person name="Daugherty S.C."/>
            <person name="Davidsen T.M."/>
            <person name="DeBoy R.T."/>
            <person name="Detter J.C."/>
            <person name="Dodson R.J."/>
            <person name="Durkin A.S."/>
            <person name="Ganapathy A."/>
            <person name="Gwinn-Giglio M."/>
            <person name="Han C.S."/>
            <person name="Khouri H."/>
            <person name="Kiss H."/>
            <person name="Kothari S.P."/>
            <person name="Madupu R."/>
            <person name="Nelson K.E."/>
            <person name="Nelson W.C."/>
            <person name="Paulsen I."/>
            <person name="Penn K."/>
            <person name="Ren Q."/>
            <person name="Rosovitz M.J."/>
            <person name="Selengut J.D."/>
            <person name="Shrivastava S."/>
            <person name="Sullivan S.A."/>
            <person name="Tapia R."/>
            <person name="Thompson L.S."/>
            <person name="Watkins K.L."/>
            <person name="Yang Q."/>
            <person name="Yu C."/>
            <person name="Zafar N."/>
            <person name="Zhou L."/>
            <person name="Kuske C.R."/>
        </authorList>
    </citation>
    <scope>NUCLEOTIDE SEQUENCE [LARGE SCALE GENOMIC DNA]</scope>
    <source>
        <strain evidence="5">ATCC 51196 / DSM 11244 / BCRC 80197 / JCM 7670 / NBRC 15755 / NCIMB 13165 / 161</strain>
    </source>
</reference>
<dbReference type="OrthoDB" id="9794226at2"/>
<dbReference type="GO" id="GO:0005737">
    <property type="term" value="C:cytoplasm"/>
    <property type="evidence" value="ECO:0007669"/>
    <property type="project" value="TreeGrafter"/>
</dbReference>
<dbReference type="PANTHER" id="PTHR13847:SF289">
    <property type="entry name" value="GLYCINE OXIDASE"/>
    <property type="match status" value="1"/>
</dbReference>